<dbReference type="EMBL" id="LR797378">
    <property type="protein sequence ID" value="CAB4211665.1"/>
    <property type="molecule type" value="Genomic_DNA"/>
</dbReference>
<dbReference type="EMBL" id="LR797269">
    <property type="protein sequence ID" value="CAB4197940.1"/>
    <property type="molecule type" value="Genomic_DNA"/>
</dbReference>
<name>A0A6J5PM52_9CAUD</name>
<protein>
    <submittedName>
        <fullName evidence="2">Uncharacterized protein</fullName>
    </submittedName>
</protein>
<organism evidence="2">
    <name type="scientific">uncultured Caudovirales phage</name>
    <dbReference type="NCBI Taxonomy" id="2100421"/>
    <lineage>
        <taxon>Viruses</taxon>
        <taxon>Duplodnaviria</taxon>
        <taxon>Heunggongvirae</taxon>
        <taxon>Uroviricota</taxon>
        <taxon>Caudoviricetes</taxon>
        <taxon>Peduoviridae</taxon>
        <taxon>Maltschvirus</taxon>
        <taxon>Maltschvirus maltsch</taxon>
    </lineage>
</organism>
<proteinExistence type="predicted"/>
<reference evidence="2" key="1">
    <citation type="submission" date="2020-05" db="EMBL/GenBank/DDBJ databases">
        <authorList>
            <person name="Chiriac C."/>
            <person name="Salcher M."/>
            <person name="Ghai R."/>
            <person name="Kavagutti S V."/>
        </authorList>
    </citation>
    <scope>NUCLEOTIDE SEQUENCE</scope>
</reference>
<evidence type="ECO:0000313" key="3">
    <source>
        <dbReference type="EMBL" id="CAB4182739.1"/>
    </source>
</evidence>
<evidence type="ECO:0000313" key="4">
    <source>
        <dbReference type="EMBL" id="CAB4197940.1"/>
    </source>
</evidence>
<dbReference type="EMBL" id="LR796851">
    <property type="protein sequence ID" value="CAB4170218.1"/>
    <property type="molecule type" value="Genomic_DNA"/>
</dbReference>
<evidence type="ECO:0000313" key="6">
    <source>
        <dbReference type="EMBL" id="CAB5227196.1"/>
    </source>
</evidence>
<evidence type="ECO:0000313" key="5">
    <source>
        <dbReference type="EMBL" id="CAB4211665.1"/>
    </source>
</evidence>
<dbReference type="EMBL" id="LR796520">
    <property type="protein sequence ID" value="CAB4149896.1"/>
    <property type="molecule type" value="Genomic_DNA"/>
</dbReference>
<evidence type="ECO:0000313" key="1">
    <source>
        <dbReference type="EMBL" id="CAB4149896.1"/>
    </source>
</evidence>
<evidence type="ECO:0000313" key="2">
    <source>
        <dbReference type="EMBL" id="CAB4170218.1"/>
    </source>
</evidence>
<accession>A0A6J5PM52</accession>
<dbReference type="EMBL" id="LR798373">
    <property type="protein sequence ID" value="CAB5227196.1"/>
    <property type="molecule type" value="Genomic_DNA"/>
</dbReference>
<sequence>MNEIEKAMLVLVKKAAEATEAHHAMNFAQAALNLAHTQQVVSQIK</sequence>
<gene>
    <name evidence="3" type="ORF">UFOVP1079_37</name>
    <name evidence="4" type="ORF">UFOVP1320_41</name>
    <name evidence="5" type="ORF">UFOVP1431_14</name>
    <name evidence="6" type="ORF">UFOVP1527_15</name>
    <name evidence="1" type="ORF">UFOVP548_56</name>
    <name evidence="2" type="ORF">UFOVP904_56</name>
</gene>
<dbReference type="EMBL" id="LR797037">
    <property type="protein sequence ID" value="CAB4182739.1"/>
    <property type="molecule type" value="Genomic_DNA"/>
</dbReference>